<evidence type="ECO:0000313" key="4">
    <source>
        <dbReference type="EMBL" id="RZF42610.1"/>
    </source>
</evidence>
<organism evidence="4 5">
    <name type="scientific">Laodelphax striatellus</name>
    <name type="common">Small brown planthopper</name>
    <name type="synonym">Delphax striatella</name>
    <dbReference type="NCBI Taxonomy" id="195883"/>
    <lineage>
        <taxon>Eukaryota</taxon>
        <taxon>Metazoa</taxon>
        <taxon>Ecdysozoa</taxon>
        <taxon>Arthropoda</taxon>
        <taxon>Hexapoda</taxon>
        <taxon>Insecta</taxon>
        <taxon>Pterygota</taxon>
        <taxon>Neoptera</taxon>
        <taxon>Paraneoptera</taxon>
        <taxon>Hemiptera</taxon>
        <taxon>Auchenorrhyncha</taxon>
        <taxon>Fulgoroidea</taxon>
        <taxon>Delphacidae</taxon>
        <taxon>Criomorphinae</taxon>
        <taxon>Laodelphax</taxon>
    </lineage>
</organism>
<dbReference type="Pfam" id="PF12456">
    <property type="entry name" value="hSac2"/>
    <property type="match status" value="1"/>
</dbReference>
<dbReference type="InParanoid" id="A0A482XAS1"/>
<comment type="caution">
    <text evidence="4">The sequence shown here is derived from an EMBL/GenBank/DDBJ whole genome shotgun (WGS) entry which is preliminary data.</text>
</comment>
<evidence type="ECO:0000256" key="2">
    <source>
        <dbReference type="SAM" id="MobiDB-lite"/>
    </source>
</evidence>
<dbReference type="OrthoDB" id="10012704at2759"/>
<accession>A0A482XAS1</accession>
<feature type="compositionally biased region" description="Polar residues" evidence="2">
    <location>
        <begin position="34"/>
        <end position="58"/>
    </location>
</feature>
<sequence length="345" mass="38704">MMTNELKSLEDFPDMDFTNSTLRIGESVGEKNSKTSNVNSGLNSGTWNGQSSMESDGTHTAANNAVNITALEKSRHDTALVPWWGDNVEDFFTNRKGLIESAIEDCKNVLIGSSDGDFVGAWLLTQISSWDTEKERLVLLTTRSIFTVKYDFIALKLLEHVKVELEKIDTVIIGRLIYPQSSLVPRINGFIDGVSAVVKGCVLQPLQERLTSSPQNIVKINPFESANFEPRSRNINGVRAMWNNGQPLSAVKKWNPFTKIPWTTFTSHPLSYHKMWPTADNARDIFSVDNFTEKLVETVEAITLRPNPCNIERESILLENYIGLGSLIHNKNALGFFKVRGKFSF</sequence>
<gene>
    <name evidence="4" type="ORF">LSTR_LSTR001405</name>
</gene>
<comment type="similarity">
    <text evidence="1">Belongs to the TPRG1 family.</text>
</comment>
<dbReference type="PROSITE" id="PS51791">
    <property type="entry name" value="HSAC2"/>
    <property type="match status" value="1"/>
</dbReference>
<name>A0A482XAS1_LAOST</name>
<dbReference type="GO" id="GO:0005737">
    <property type="term" value="C:cytoplasm"/>
    <property type="evidence" value="ECO:0007669"/>
    <property type="project" value="TreeGrafter"/>
</dbReference>
<dbReference type="InterPro" id="IPR040242">
    <property type="entry name" value="TPRG1-like"/>
</dbReference>
<protein>
    <recommendedName>
        <fullName evidence="3">HSac2 domain-containing protein</fullName>
    </recommendedName>
</protein>
<dbReference type="AlphaFoldDB" id="A0A482XAS1"/>
<dbReference type="InterPro" id="IPR034753">
    <property type="entry name" value="hSac2"/>
</dbReference>
<feature type="domain" description="HSac2" evidence="3">
    <location>
        <begin position="93"/>
        <end position="241"/>
    </location>
</feature>
<dbReference type="PANTHER" id="PTHR31108:SF1">
    <property type="entry name" value="HSAC2 DOMAIN-CONTAINING PROTEIN"/>
    <property type="match status" value="1"/>
</dbReference>
<dbReference type="InterPro" id="IPR022158">
    <property type="entry name" value="Inositol_phosphatase"/>
</dbReference>
<keyword evidence="5" id="KW-1185">Reference proteome</keyword>
<dbReference type="STRING" id="195883.A0A482XAS1"/>
<dbReference type="PANTHER" id="PTHR31108">
    <property type="entry name" value="TUMOR PROTEIN P63-REGULATED GENE 1-LIKE PROTEIN"/>
    <property type="match status" value="1"/>
</dbReference>
<dbReference type="Proteomes" id="UP000291343">
    <property type="component" value="Unassembled WGS sequence"/>
</dbReference>
<evidence type="ECO:0000313" key="5">
    <source>
        <dbReference type="Proteomes" id="UP000291343"/>
    </source>
</evidence>
<dbReference type="EMBL" id="QKKF02014716">
    <property type="protein sequence ID" value="RZF42610.1"/>
    <property type="molecule type" value="Genomic_DNA"/>
</dbReference>
<evidence type="ECO:0000256" key="1">
    <source>
        <dbReference type="ARBA" id="ARBA00009163"/>
    </source>
</evidence>
<evidence type="ECO:0000259" key="3">
    <source>
        <dbReference type="PROSITE" id="PS51791"/>
    </source>
</evidence>
<feature type="region of interest" description="Disordered" evidence="2">
    <location>
        <begin position="28"/>
        <end position="58"/>
    </location>
</feature>
<reference evidence="4 5" key="1">
    <citation type="journal article" date="2017" name="Gigascience">
        <title>Genome sequence of the small brown planthopper, Laodelphax striatellus.</title>
        <authorList>
            <person name="Zhu J."/>
            <person name="Jiang F."/>
            <person name="Wang X."/>
            <person name="Yang P."/>
            <person name="Bao Y."/>
            <person name="Zhao W."/>
            <person name="Wang W."/>
            <person name="Lu H."/>
            <person name="Wang Q."/>
            <person name="Cui N."/>
            <person name="Li J."/>
            <person name="Chen X."/>
            <person name="Luo L."/>
            <person name="Yu J."/>
            <person name="Kang L."/>
            <person name="Cui F."/>
        </authorList>
    </citation>
    <scope>NUCLEOTIDE SEQUENCE [LARGE SCALE GENOMIC DNA]</scope>
    <source>
        <strain evidence="4">Lst14</strain>
    </source>
</reference>
<proteinExistence type="inferred from homology"/>